<evidence type="ECO:0000256" key="1">
    <source>
        <dbReference type="SAM" id="MobiDB-lite"/>
    </source>
</evidence>
<gene>
    <name evidence="2" type="ORF">pdam_00025825</name>
</gene>
<dbReference type="Proteomes" id="UP000275408">
    <property type="component" value="Unassembled WGS sequence"/>
</dbReference>
<name>A0A3M6TD65_POCDA</name>
<evidence type="ECO:0000313" key="2">
    <source>
        <dbReference type="EMBL" id="RMX39332.1"/>
    </source>
</evidence>
<feature type="region of interest" description="Disordered" evidence="1">
    <location>
        <begin position="219"/>
        <end position="242"/>
    </location>
</feature>
<proteinExistence type="predicted"/>
<dbReference type="SUPFAM" id="SSF57850">
    <property type="entry name" value="RING/U-box"/>
    <property type="match status" value="1"/>
</dbReference>
<protein>
    <submittedName>
        <fullName evidence="2">Uncharacterized protein</fullName>
    </submittedName>
</protein>
<accession>A0A3M6TD65</accession>
<comment type="caution">
    <text evidence="2">The sequence shown here is derived from an EMBL/GenBank/DDBJ whole genome shotgun (WGS) entry which is preliminary data.</text>
</comment>
<evidence type="ECO:0000313" key="3">
    <source>
        <dbReference type="Proteomes" id="UP000275408"/>
    </source>
</evidence>
<dbReference type="EMBL" id="RCHS01003826">
    <property type="protein sequence ID" value="RMX39332.1"/>
    <property type="molecule type" value="Genomic_DNA"/>
</dbReference>
<keyword evidence="3" id="KW-1185">Reference proteome</keyword>
<organism evidence="2 3">
    <name type="scientific">Pocillopora damicornis</name>
    <name type="common">Cauliflower coral</name>
    <name type="synonym">Millepora damicornis</name>
    <dbReference type="NCBI Taxonomy" id="46731"/>
    <lineage>
        <taxon>Eukaryota</taxon>
        <taxon>Metazoa</taxon>
        <taxon>Cnidaria</taxon>
        <taxon>Anthozoa</taxon>
        <taxon>Hexacorallia</taxon>
        <taxon>Scleractinia</taxon>
        <taxon>Astrocoeniina</taxon>
        <taxon>Pocilloporidae</taxon>
        <taxon>Pocillopora</taxon>
    </lineage>
</organism>
<reference evidence="2 3" key="1">
    <citation type="journal article" date="2018" name="Sci. Rep.">
        <title>Comparative analysis of the Pocillopora damicornis genome highlights role of immune system in coral evolution.</title>
        <authorList>
            <person name="Cunning R."/>
            <person name="Bay R.A."/>
            <person name="Gillette P."/>
            <person name="Baker A.C."/>
            <person name="Traylor-Knowles N."/>
        </authorList>
    </citation>
    <scope>NUCLEOTIDE SEQUENCE [LARGE SCALE GENOMIC DNA]</scope>
    <source>
        <strain evidence="2">RSMAS</strain>
        <tissue evidence="2">Whole animal</tissue>
    </source>
</reference>
<sequence length="242" mass="26662">MVKPVTLAFEHSGCRHCLVKLIDIETVPKCPLCKAPIGIGTLHVNTALSDIIGKFDVKCESCGKFHEHKQHLKAYGKFTMQCANEGCGEMVPCQECLEEQAASLCSNKRIVSPLGCGTSLLRQAIVNLIMQSKFLRRRAWPSKPEVQGSSPPPCHWMDLSSVAPNSTPARFAPLNAAFERVPRENSLLHSAWLHYHGKAEGCTAAHNKCSLCPHCSTGRRDPASAVPDAFPENQTKMDFRRE</sequence>
<dbReference type="AlphaFoldDB" id="A0A3M6TD65"/>
<feature type="non-terminal residue" evidence="2">
    <location>
        <position position="242"/>
    </location>
</feature>
<dbReference type="InterPro" id="IPR013083">
    <property type="entry name" value="Znf_RING/FYVE/PHD"/>
</dbReference>
<dbReference type="Gene3D" id="3.30.40.10">
    <property type="entry name" value="Zinc/RING finger domain, C3HC4 (zinc finger)"/>
    <property type="match status" value="1"/>
</dbReference>